<gene>
    <name evidence="11" type="ORF">K7472_26925</name>
</gene>
<feature type="transmembrane region" description="Helical" evidence="10">
    <location>
        <begin position="363"/>
        <end position="382"/>
    </location>
</feature>
<evidence type="ECO:0000256" key="5">
    <source>
        <dbReference type="ARBA" id="ARBA00022679"/>
    </source>
</evidence>
<keyword evidence="12" id="KW-1185">Reference proteome</keyword>
<keyword evidence="6 10" id="KW-0812">Transmembrane</keyword>
<evidence type="ECO:0000313" key="12">
    <source>
        <dbReference type="Proteomes" id="UP001198565"/>
    </source>
</evidence>
<evidence type="ECO:0000256" key="6">
    <source>
        <dbReference type="ARBA" id="ARBA00022692"/>
    </source>
</evidence>
<evidence type="ECO:0000313" key="11">
    <source>
        <dbReference type="EMBL" id="MBY8888448.1"/>
    </source>
</evidence>
<comment type="pathway">
    <text evidence="2">Glycolipid biosynthesis; glycosylphosphatidylinositol-anchor biosynthesis.</text>
</comment>
<feature type="transmembrane region" description="Helical" evidence="10">
    <location>
        <begin position="251"/>
        <end position="270"/>
    </location>
</feature>
<feature type="transmembrane region" description="Helical" evidence="10">
    <location>
        <begin position="190"/>
        <end position="207"/>
    </location>
</feature>
<accession>A0ABS7QZ06</accession>
<evidence type="ECO:0000256" key="10">
    <source>
        <dbReference type="SAM" id="Phobius"/>
    </source>
</evidence>
<feature type="transmembrane region" description="Helical" evidence="10">
    <location>
        <begin position="133"/>
        <end position="156"/>
    </location>
</feature>
<proteinExistence type="predicted"/>
<feature type="transmembrane region" description="Helical" evidence="10">
    <location>
        <begin position="313"/>
        <end position="331"/>
    </location>
</feature>
<comment type="caution">
    <text evidence="11">The sequence shown here is derived from an EMBL/GenBank/DDBJ whole genome shotgun (WGS) entry which is preliminary data.</text>
</comment>
<evidence type="ECO:0000256" key="1">
    <source>
        <dbReference type="ARBA" id="ARBA00004477"/>
    </source>
</evidence>
<feature type="transmembrane region" description="Helical" evidence="10">
    <location>
        <begin position="388"/>
        <end position="407"/>
    </location>
</feature>
<feature type="transmembrane region" description="Helical" evidence="10">
    <location>
        <begin position="337"/>
        <end position="356"/>
    </location>
</feature>
<dbReference type="EMBL" id="JAINVZ010000024">
    <property type="protein sequence ID" value="MBY8888448.1"/>
    <property type="molecule type" value="Genomic_DNA"/>
</dbReference>
<organism evidence="11 12">
    <name type="scientific">Streptantibioticus parmotrematis</name>
    <dbReference type="NCBI Taxonomy" id="2873249"/>
    <lineage>
        <taxon>Bacteria</taxon>
        <taxon>Bacillati</taxon>
        <taxon>Actinomycetota</taxon>
        <taxon>Actinomycetes</taxon>
        <taxon>Kitasatosporales</taxon>
        <taxon>Streptomycetaceae</taxon>
        <taxon>Streptantibioticus</taxon>
    </lineage>
</organism>
<feature type="transmembrane region" description="Helical" evidence="10">
    <location>
        <begin position="109"/>
        <end position="127"/>
    </location>
</feature>
<dbReference type="PANTHER" id="PTHR12468">
    <property type="entry name" value="GPI MANNOSYLTRANSFERASE 2"/>
    <property type="match status" value="1"/>
</dbReference>
<sequence>MVDLAPPPGEQRAPRPFRRPLAAAANSLRRLTVRRRPVTIRFDRRDAARAVGLYLAVAGLGFAVLLLLSHHLHYPAEHVLRRWDSANYLSIAEHGYPHQLRYRPNGMPAWSTLAFFPLYPALIWLVHLTGLPFAYAAVLVSWAAAAVAAAGVYTLASSISGRRAGYTCVALWACYPYAFALWVPYSEACFSAALIWALVALLARRWLAAGTLAAVAGTLRPTASVVVGVVMVTALRQLVRDRHWQWQTKPVLGALIAPLGLVFSWLYLGAQVGRLDGWFRAEKAWGQSFDFGRGTAHFFKLVATYREVDVRSLAVVALLGLTAVGILTLVLDRTVPWVLILALAGVWVLAVGTPGSPMSKPRFLLPFLPVALLPLAVAVSRLPRLVRGALYCSGALFAGMYAVGLLLRWPTSP</sequence>
<evidence type="ECO:0008006" key="13">
    <source>
        <dbReference type="Google" id="ProtNLM"/>
    </source>
</evidence>
<evidence type="ECO:0000256" key="8">
    <source>
        <dbReference type="ARBA" id="ARBA00022989"/>
    </source>
</evidence>
<reference evidence="11 12" key="1">
    <citation type="submission" date="2021-08" db="EMBL/GenBank/DDBJ databases">
        <title>Streptomyces sp. PTM05 isolated from lichen.</title>
        <authorList>
            <person name="Somphong A."/>
            <person name="Phongsopitanun W."/>
            <person name="Tanasupawat S."/>
        </authorList>
    </citation>
    <scope>NUCLEOTIDE SEQUENCE [LARGE SCALE GENOMIC DNA]</scope>
    <source>
        <strain evidence="11 12">Ptm05</strain>
    </source>
</reference>
<name>A0ABS7QZ06_9ACTN</name>
<keyword evidence="3" id="KW-0337">GPI-anchor biosynthesis</keyword>
<feature type="transmembrane region" description="Helical" evidence="10">
    <location>
        <begin position="219"/>
        <end position="239"/>
    </location>
</feature>
<keyword evidence="7" id="KW-0256">Endoplasmic reticulum</keyword>
<dbReference type="RefSeq" id="WP_222981173.1">
    <property type="nucleotide sequence ID" value="NZ_JAINVZ010000024.1"/>
</dbReference>
<dbReference type="PANTHER" id="PTHR12468:SF2">
    <property type="entry name" value="GPI MANNOSYLTRANSFERASE 2"/>
    <property type="match status" value="1"/>
</dbReference>
<dbReference type="Proteomes" id="UP001198565">
    <property type="component" value="Unassembled WGS sequence"/>
</dbReference>
<evidence type="ECO:0000256" key="9">
    <source>
        <dbReference type="ARBA" id="ARBA00023136"/>
    </source>
</evidence>
<dbReference type="InterPro" id="IPR007315">
    <property type="entry name" value="PIG-V/Gpi18"/>
</dbReference>
<evidence type="ECO:0000256" key="2">
    <source>
        <dbReference type="ARBA" id="ARBA00004687"/>
    </source>
</evidence>
<protein>
    <recommendedName>
        <fullName evidence="13">Integral membrane protein</fullName>
    </recommendedName>
</protein>
<comment type="subcellular location">
    <subcellularLocation>
        <location evidence="1">Endoplasmic reticulum membrane</location>
        <topology evidence="1">Multi-pass membrane protein</topology>
    </subcellularLocation>
</comment>
<evidence type="ECO:0000256" key="4">
    <source>
        <dbReference type="ARBA" id="ARBA00022676"/>
    </source>
</evidence>
<keyword evidence="9 10" id="KW-0472">Membrane</keyword>
<keyword evidence="5" id="KW-0808">Transferase</keyword>
<evidence type="ECO:0000256" key="3">
    <source>
        <dbReference type="ARBA" id="ARBA00022502"/>
    </source>
</evidence>
<keyword evidence="4" id="KW-0328">Glycosyltransferase</keyword>
<evidence type="ECO:0000256" key="7">
    <source>
        <dbReference type="ARBA" id="ARBA00022824"/>
    </source>
</evidence>
<keyword evidence="8 10" id="KW-1133">Transmembrane helix</keyword>
<feature type="transmembrane region" description="Helical" evidence="10">
    <location>
        <begin position="51"/>
        <end position="72"/>
    </location>
</feature>